<name>A0A016WHB6_9BILA</name>
<reference evidence="2" key="1">
    <citation type="journal article" date="2015" name="Nat. Genet.">
        <title>The genome and transcriptome of the zoonotic hookworm Ancylostoma ceylanicum identify infection-specific gene families.</title>
        <authorList>
            <person name="Schwarz E.M."/>
            <person name="Hu Y."/>
            <person name="Antoshechkin I."/>
            <person name="Miller M.M."/>
            <person name="Sternberg P.W."/>
            <person name="Aroian R.V."/>
        </authorList>
    </citation>
    <scope>NUCLEOTIDE SEQUENCE</scope>
    <source>
        <strain evidence="2">HY135</strain>
    </source>
</reference>
<gene>
    <name evidence="1" type="primary">Acey_s0718.g1798</name>
    <name evidence="1" type="ORF">Y032_0718g1798</name>
</gene>
<keyword evidence="2" id="KW-1185">Reference proteome</keyword>
<evidence type="ECO:0000313" key="1">
    <source>
        <dbReference type="EMBL" id="EYC38413.1"/>
    </source>
</evidence>
<accession>A0A016WHB6</accession>
<dbReference type="Proteomes" id="UP000024635">
    <property type="component" value="Unassembled WGS sequence"/>
</dbReference>
<dbReference type="EMBL" id="JARK01000318">
    <property type="protein sequence ID" value="EYC38413.1"/>
    <property type="molecule type" value="Genomic_DNA"/>
</dbReference>
<protein>
    <submittedName>
        <fullName evidence="1">Uncharacterized protein</fullName>
    </submittedName>
</protein>
<sequence>MKCFSAVENPIYLPSFTKDMRVVVLPVLVFCVLSSVDAYCWEGKGCLPPKICVDHECVGRRNQRPRKPSFGPRK</sequence>
<dbReference type="AlphaFoldDB" id="A0A016WHB6"/>
<proteinExistence type="predicted"/>
<evidence type="ECO:0000313" key="2">
    <source>
        <dbReference type="Proteomes" id="UP000024635"/>
    </source>
</evidence>
<organism evidence="1 2">
    <name type="scientific">Ancylostoma ceylanicum</name>
    <dbReference type="NCBI Taxonomy" id="53326"/>
    <lineage>
        <taxon>Eukaryota</taxon>
        <taxon>Metazoa</taxon>
        <taxon>Ecdysozoa</taxon>
        <taxon>Nematoda</taxon>
        <taxon>Chromadorea</taxon>
        <taxon>Rhabditida</taxon>
        <taxon>Rhabditina</taxon>
        <taxon>Rhabditomorpha</taxon>
        <taxon>Strongyloidea</taxon>
        <taxon>Ancylostomatidae</taxon>
        <taxon>Ancylostomatinae</taxon>
        <taxon>Ancylostoma</taxon>
    </lineage>
</organism>
<comment type="caution">
    <text evidence="1">The sequence shown here is derived from an EMBL/GenBank/DDBJ whole genome shotgun (WGS) entry which is preliminary data.</text>
</comment>